<gene>
    <name evidence="1" type="ORF">PHYSODRAFT_452102</name>
</gene>
<dbReference type="InParanoid" id="G5A362"/>
<dbReference type="Proteomes" id="UP000002640">
    <property type="component" value="Unassembled WGS sequence"/>
</dbReference>
<name>G5A362_PHYSP</name>
<dbReference type="RefSeq" id="XP_009534963.1">
    <property type="nucleotide sequence ID" value="XM_009536668.1"/>
</dbReference>
<keyword evidence="2" id="KW-1185">Reference proteome</keyword>
<dbReference type="OMA" id="YAANCAR"/>
<accession>G5A362</accession>
<feature type="non-terminal residue" evidence="1">
    <location>
        <position position="1"/>
    </location>
</feature>
<dbReference type="KEGG" id="psoj:PHYSODRAFT_452102"/>
<dbReference type="GeneID" id="20652970"/>
<organism evidence="1 2">
    <name type="scientific">Phytophthora sojae (strain P6497)</name>
    <name type="common">Soybean stem and root rot agent</name>
    <name type="synonym">Phytophthora megasperma f. sp. glycines</name>
    <dbReference type="NCBI Taxonomy" id="1094619"/>
    <lineage>
        <taxon>Eukaryota</taxon>
        <taxon>Sar</taxon>
        <taxon>Stramenopiles</taxon>
        <taxon>Oomycota</taxon>
        <taxon>Peronosporomycetes</taxon>
        <taxon>Peronosporales</taxon>
        <taxon>Peronosporaceae</taxon>
        <taxon>Phytophthora</taxon>
    </lineage>
</organism>
<dbReference type="EMBL" id="JH159159">
    <property type="protein sequence ID" value="EGZ10102.1"/>
    <property type="molecule type" value="Genomic_DNA"/>
</dbReference>
<dbReference type="AlphaFoldDB" id="G5A362"/>
<feature type="non-terminal residue" evidence="1">
    <location>
        <position position="208"/>
    </location>
</feature>
<sequence length="208" mass="23789">SYESERNPLLRLARTGFVMKRMADLHVLMDEAAETYGIPESEFLKDWRRDLKAERDWRMQVYASSLEEPGQAVELLEKHRGNAFELLTLLAYDFGKYSEDVYTAAEREVIAAVYEEVCRCSGTCVVSVPKWFIPRHEITERNGDLLWQNVNVKTAAASGGEACVYQTAIWSELNHPHVTRLLGACHVGYPAFFVVEEADEITQNVLRR</sequence>
<evidence type="ECO:0000313" key="1">
    <source>
        <dbReference type="EMBL" id="EGZ10102.1"/>
    </source>
</evidence>
<evidence type="ECO:0000313" key="2">
    <source>
        <dbReference type="Proteomes" id="UP000002640"/>
    </source>
</evidence>
<reference evidence="1 2" key="1">
    <citation type="journal article" date="2006" name="Science">
        <title>Phytophthora genome sequences uncover evolutionary origins and mechanisms of pathogenesis.</title>
        <authorList>
            <person name="Tyler B.M."/>
            <person name="Tripathy S."/>
            <person name="Zhang X."/>
            <person name="Dehal P."/>
            <person name="Jiang R.H."/>
            <person name="Aerts A."/>
            <person name="Arredondo F.D."/>
            <person name="Baxter L."/>
            <person name="Bensasson D."/>
            <person name="Beynon J.L."/>
            <person name="Chapman J."/>
            <person name="Damasceno C.M."/>
            <person name="Dorrance A.E."/>
            <person name="Dou D."/>
            <person name="Dickerman A.W."/>
            <person name="Dubchak I.L."/>
            <person name="Garbelotto M."/>
            <person name="Gijzen M."/>
            <person name="Gordon S.G."/>
            <person name="Govers F."/>
            <person name="Grunwald N.J."/>
            <person name="Huang W."/>
            <person name="Ivors K.L."/>
            <person name="Jones R.W."/>
            <person name="Kamoun S."/>
            <person name="Krampis K."/>
            <person name="Lamour K.H."/>
            <person name="Lee M.K."/>
            <person name="McDonald W.H."/>
            <person name="Medina M."/>
            <person name="Meijer H.J."/>
            <person name="Nordberg E.K."/>
            <person name="Maclean D.J."/>
            <person name="Ospina-Giraldo M.D."/>
            <person name="Morris P.F."/>
            <person name="Phuntumart V."/>
            <person name="Putnam N.H."/>
            <person name="Rash S."/>
            <person name="Rose J.K."/>
            <person name="Sakihama Y."/>
            <person name="Salamov A.A."/>
            <person name="Savidor A."/>
            <person name="Scheuring C.F."/>
            <person name="Smith B.M."/>
            <person name="Sobral B.W."/>
            <person name="Terry A."/>
            <person name="Torto-Alalibo T.A."/>
            <person name="Win J."/>
            <person name="Xu Z."/>
            <person name="Zhang H."/>
            <person name="Grigoriev I.V."/>
            <person name="Rokhsar D.S."/>
            <person name="Boore J.L."/>
        </authorList>
    </citation>
    <scope>NUCLEOTIDE SEQUENCE [LARGE SCALE GENOMIC DNA]</scope>
    <source>
        <strain evidence="1 2">P6497</strain>
    </source>
</reference>
<protein>
    <submittedName>
        <fullName evidence="1">Uncharacterized protein</fullName>
    </submittedName>
</protein>
<dbReference type="STRING" id="1094619.G5A362"/>
<proteinExistence type="predicted"/>